<proteinExistence type="predicted"/>
<evidence type="ECO:0000313" key="3">
    <source>
        <dbReference type="Proteomes" id="UP000701801"/>
    </source>
</evidence>
<dbReference type="Proteomes" id="UP000701801">
    <property type="component" value="Unassembled WGS sequence"/>
</dbReference>
<comment type="caution">
    <text evidence="2">The sequence shown here is derived from an EMBL/GenBank/DDBJ whole genome shotgun (WGS) entry which is preliminary data.</text>
</comment>
<accession>A0A9N9PQD9</accession>
<feature type="signal peptide" evidence="1">
    <location>
        <begin position="1"/>
        <end position="19"/>
    </location>
</feature>
<sequence length="112" mass="11207">MQLSTNLLLALSACSSLAAAQIAAGGGAVISSPAATQMATTSKCRSLATIDGKTTAIEMTFTQTFAKTALGTWALPPTPGVGTIGLGDIQGQIGIMKTKRGLDAVQTPGPMI</sequence>
<reference evidence="2" key="1">
    <citation type="submission" date="2021-07" db="EMBL/GenBank/DDBJ databases">
        <authorList>
            <person name="Durling M."/>
        </authorList>
    </citation>
    <scope>NUCLEOTIDE SEQUENCE</scope>
</reference>
<dbReference type="AlphaFoldDB" id="A0A9N9PQD9"/>
<dbReference type="GO" id="GO:0031505">
    <property type="term" value="P:fungal-type cell wall organization"/>
    <property type="evidence" value="ECO:0007669"/>
    <property type="project" value="InterPro"/>
</dbReference>
<dbReference type="EMBL" id="CAJVRM010000015">
    <property type="protein sequence ID" value="CAG8971218.1"/>
    <property type="molecule type" value="Genomic_DNA"/>
</dbReference>
<evidence type="ECO:0000256" key="1">
    <source>
        <dbReference type="SAM" id="SignalP"/>
    </source>
</evidence>
<organism evidence="2 3">
    <name type="scientific">Hymenoscyphus albidus</name>
    <dbReference type="NCBI Taxonomy" id="595503"/>
    <lineage>
        <taxon>Eukaryota</taxon>
        <taxon>Fungi</taxon>
        <taxon>Dikarya</taxon>
        <taxon>Ascomycota</taxon>
        <taxon>Pezizomycotina</taxon>
        <taxon>Leotiomycetes</taxon>
        <taxon>Helotiales</taxon>
        <taxon>Helotiaceae</taxon>
        <taxon>Hymenoscyphus</taxon>
    </lineage>
</organism>
<keyword evidence="1" id="KW-0732">Signal</keyword>
<dbReference type="InterPro" id="IPR031452">
    <property type="entry name" value="Kre1"/>
</dbReference>
<feature type="chain" id="PRO_5040312459" evidence="1">
    <location>
        <begin position="20"/>
        <end position="112"/>
    </location>
</feature>
<dbReference type="Pfam" id="PF17056">
    <property type="entry name" value="KRE1"/>
    <property type="match status" value="1"/>
</dbReference>
<gene>
    <name evidence="2" type="ORF">HYALB_00001382</name>
</gene>
<keyword evidence="3" id="KW-1185">Reference proteome</keyword>
<dbReference type="OrthoDB" id="5406216at2759"/>
<protein>
    <submittedName>
        <fullName evidence="2">Uncharacterized protein</fullName>
    </submittedName>
</protein>
<evidence type="ECO:0000313" key="2">
    <source>
        <dbReference type="EMBL" id="CAG8971218.1"/>
    </source>
</evidence>
<name>A0A9N9PQD9_9HELO</name>